<sequence length="257" mass="27668">MSVSFALSLATAAGDAAGQGTSRSLSGVAQLIAENASNFRVNRTVETSLSKRIQDFVDIITAAVDDAQNDEADDWTPGLQRFKETLEDVQQTLQTLGNQSYIAQVVHGKRDTETLKALAQRVTDAFATLMVTLHMDISEQLSLINKTFDSLLEDAAFTNIEPHIPRLPPIPQLFLGRDSEISAAVALLDSDSPAHVAILGGPGMGKTSLTVAALHDVALSSRFGNQRYFVPCDAAEEQPTCLGLIHQENWASPSYSL</sequence>
<dbReference type="InterPro" id="IPR036537">
    <property type="entry name" value="Adaptor_Cbl_N_dom_sf"/>
</dbReference>
<dbReference type="InterPro" id="IPR059179">
    <property type="entry name" value="MLKL-like_MCAfunc"/>
</dbReference>
<dbReference type="InterPro" id="IPR027417">
    <property type="entry name" value="P-loop_NTPase"/>
</dbReference>
<dbReference type="CDD" id="cd21037">
    <property type="entry name" value="MLKL_NTD"/>
    <property type="match status" value="1"/>
</dbReference>
<dbReference type="GO" id="GO:0007166">
    <property type="term" value="P:cell surface receptor signaling pathway"/>
    <property type="evidence" value="ECO:0007669"/>
    <property type="project" value="InterPro"/>
</dbReference>
<dbReference type="Pfam" id="PF22215">
    <property type="entry name" value="MLKL_N"/>
    <property type="match status" value="1"/>
</dbReference>
<evidence type="ECO:0000313" key="2">
    <source>
        <dbReference type="EMBL" id="KZV98595.1"/>
    </source>
</evidence>
<accession>A0A165M0K0</accession>
<keyword evidence="3" id="KW-1185">Reference proteome</keyword>
<dbReference type="Gene3D" id="3.40.50.300">
    <property type="entry name" value="P-loop containing nucleotide triphosphate hydrolases"/>
    <property type="match status" value="1"/>
</dbReference>
<dbReference type="Gene3D" id="1.20.930.20">
    <property type="entry name" value="Adaptor protein Cbl, N-terminal domain"/>
    <property type="match status" value="1"/>
</dbReference>
<dbReference type="Proteomes" id="UP000077266">
    <property type="component" value="Unassembled WGS sequence"/>
</dbReference>
<name>A0A165M0K0_EXIGL</name>
<protein>
    <recommendedName>
        <fullName evidence="1">Mixed lineage kinase domain-containing protein</fullName>
    </recommendedName>
</protein>
<dbReference type="InterPro" id="IPR054000">
    <property type="entry name" value="MLKL_N"/>
</dbReference>
<reference evidence="2 3" key="1">
    <citation type="journal article" date="2016" name="Mol. Biol. Evol.">
        <title>Comparative Genomics of Early-Diverging Mushroom-Forming Fungi Provides Insights into the Origins of Lignocellulose Decay Capabilities.</title>
        <authorList>
            <person name="Nagy L.G."/>
            <person name="Riley R."/>
            <person name="Tritt A."/>
            <person name="Adam C."/>
            <person name="Daum C."/>
            <person name="Floudas D."/>
            <person name="Sun H."/>
            <person name="Yadav J.S."/>
            <person name="Pangilinan J."/>
            <person name="Larsson K.H."/>
            <person name="Matsuura K."/>
            <person name="Barry K."/>
            <person name="Labutti K."/>
            <person name="Kuo R."/>
            <person name="Ohm R.A."/>
            <person name="Bhattacharya S.S."/>
            <person name="Shirouzu T."/>
            <person name="Yoshinaga Y."/>
            <person name="Martin F.M."/>
            <person name="Grigoriev I.V."/>
            <person name="Hibbett D.S."/>
        </authorList>
    </citation>
    <scope>NUCLEOTIDE SEQUENCE [LARGE SCALE GENOMIC DNA]</scope>
    <source>
        <strain evidence="2 3">HHB12029</strain>
    </source>
</reference>
<dbReference type="AlphaFoldDB" id="A0A165M0K0"/>
<dbReference type="InParanoid" id="A0A165M0K0"/>
<feature type="domain" description="Mixed lineage kinase" evidence="1">
    <location>
        <begin position="28"/>
        <end position="147"/>
    </location>
</feature>
<evidence type="ECO:0000259" key="1">
    <source>
        <dbReference type="Pfam" id="PF22215"/>
    </source>
</evidence>
<dbReference type="STRING" id="1314781.A0A165M0K0"/>
<gene>
    <name evidence="2" type="ORF">EXIGLDRAFT_832143</name>
</gene>
<organism evidence="2 3">
    <name type="scientific">Exidia glandulosa HHB12029</name>
    <dbReference type="NCBI Taxonomy" id="1314781"/>
    <lineage>
        <taxon>Eukaryota</taxon>
        <taxon>Fungi</taxon>
        <taxon>Dikarya</taxon>
        <taxon>Basidiomycota</taxon>
        <taxon>Agaricomycotina</taxon>
        <taxon>Agaricomycetes</taxon>
        <taxon>Auriculariales</taxon>
        <taxon>Exidiaceae</taxon>
        <taxon>Exidia</taxon>
    </lineage>
</organism>
<dbReference type="EMBL" id="KV425917">
    <property type="protein sequence ID" value="KZV98595.1"/>
    <property type="molecule type" value="Genomic_DNA"/>
</dbReference>
<evidence type="ECO:0000313" key="3">
    <source>
        <dbReference type="Proteomes" id="UP000077266"/>
    </source>
</evidence>
<dbReference type="SUPFAM" id="SSF52540">
    <property type="entry name" value="P-loop containing nucleoside triphosphate hydrolases"/>
    <property type="match status" value="1"/>
</dbReference>
<dbReference type="OrthoDB" id="3064467at2759"/>
<proteinExistence type="predicted"/>